<protein>
    <submittedName>
        <fullName evidence="4">Multiple sugar transport system substrate-binding protein</fullName>
    </submittedName>
</protein>
<proteinExistence type="inferred from homology"/>
<dbReference type="CDD" id="cd14750">
    <property type="entry name" value="PBP2_TMBP"/>
    <property type="match status" value="1"/>
</dbReference>
<dbReference type="AlphaFoldDB" id="A0A840IX48"/>
<dbReference type="EMBL" id="JACHMG010000001">
    <property type="protein sequence ID" value="MBB4686079.1"/>
    <property type="molecule type" value="Genomic_DNA"/>
</dbReference>
<evidence type="ECO:0000256" key="2">
    <source>
        <dbReference type="ARBA" id="ARBA00022448"/>
    </source>
</evidence>
<comment type="similarity">
    <text evidence="1">Belongs to the bacterial solute-binding protein 1 family.</text>
</comment>
<keyword evidence="5" id="KW-1185">Reference proteome</keyword>
<comment type="caution">
    <text evidence="4">The sequence shown here is derived from an EMBL/GenBank/DDBJ whole genome shotgun (WGS) entry which is preliminary data.</text>
</comment>
<keyword evidence="3" id="KW-0732">Signal</keyword>
<dbReference type="GO" id="GO:0055052">
    <property type="term" value="C:ATP-binding cassette (ABC) transporter complex, substrate-binding subunit-containing"/>
    <property type="evidence" value="ECO:0007669"/>
    <property type="project" value="TreeGrafter"/>
</dbReference>
<dbReference type="GO" id="GO:1901982">
    <property type="term" value="F:maltose binding"/>
    <property type="evidence" value="ECO:0007669"/>
    <property type="project" value="TreeGrafter"/>
</dbReference>
<evidence type="ECO:0000313" key="5">
    <source>
        <dbReference type="Proteomes" id="UP000581769"/>
    </source>
</evidence>
<name>A0A840IX48_9PSEU</name>
<dbReference type="SUPFAM" id="SSF53850">
    <property type="entry name" value="Periplasmic binding protein-like II"/>
    <property type="match status" value="1"/>
</dbReference>
<evidence type="ECO:0000256" key="3">
    <source>
        <dbReference type="ARBA" id="ARBA00022729"/>
    </source>
</evidence>
<dbReference type="RefSeq" id="WP_184781009.1">
    <property type="nucleotide sequence ID" value="NZ_JACHMG010000001.1"/>
</dbReference>
<dbReference type="PANTHER" id="PTHR30061">
    <property type="entry name" value="MALTOSE-BINDING PERIPLASMIC PROTEIN"/>
    <property type="match status" value="1"/>
</dbReference>
<keyword evidence="2" id="KW-0813">Transport</keyword>
<dbReference type="InterPro" id="IPR006059">
    <property type="entry name" value="SBP"/>
</dbReference>
<sequence length="444" mass="48040">MGKKRPGGQQPGGAGRAPARSAALLAAGLVGTGLIAGCSSGSGLTVNVYYAPEDHFQDVVDNCNKAAAGRYRIVYNKLQRGSDDQRIQMARRLAAGDTSMDVLGLDVTWVPEFAEAGWAQEWTGQNKAAASAGVLEGPLETAGYQGKLYSAPKNTNIQLLWYDDRITPRPPKTWDEMMRMSQQLKSEHKPYSVVFTGAQYEGLVVVYNTLVESLGGHILSDDGKSVVMDQGAVEALRLLKEVTSTGITDPSLTNQKEDDVRQTFQRGDAAFELNWPFVYASYAEENPDDLAHFKWAVYPEAKAGQPAKTTIGGYDLAVSTYSQHKPEAFEAALCLRSPENQKYSAINDGVPPTIESVYHDDVPLDPAKPASTDNPNMAVKYPMRDTILDALKAAALRPLSPAYQNASTVMSKVLSPPSAIDPQATADKLREQLDDALQSKGVIP</sequence>
<accession>A0A840IX48</accession>
<dbReference type="GO" id="GO:0042956">
    <property type="term" value="P:maltodextrin transmembrane transport"/>
    <property type="evidence" value="ECO:0007669"/>
    <property type="project" value="TreeGrafter"/>
</dbReference>
<dbReference type="Gene3D" id="3.40.190.10">
    <property type="entry name" value="Periplasmic binding protein-like II"/>
    <property type="match status" value="2"/>
</dbReference>
<organism evidence="4 5">
    <name type="scientific">Amycolatopsis jiangsuensis</name>
    <dbReference type="NCBI Taxonomy" id="1181879"/>
    <lineage>
        <taxon>Bacteria</taxon>
        <taxon>Bacillati</taxon>
        <taxon>Actinomycetota</taxon>
        <taxon>Actinomycetes</taxon>
        <taxon>Pseudonocardiales</taxon>
        <taxon>Pseudonocardiaceae</taxon>
        <taxon>Amycolatopsis</taxon>
    </lineage>
</organism>
<dbReference type="Pfam" id="PF01547">
    <property type="entry name" value="SBP_bac_1"/>
    <property type="match status" value="1"/>
</dbReference>
<keyword evidence="4" id="KW-0762">Sugar transport</keyword>
<evidence type="ECO:0000313" key="4">
    <source>
        <dbReference type="EMBL" id="MBB4686079.1"/>
    </source>
</evidence>
<reference evidence="4 5" key="1">
    <citation type="submission" date="2020-08" db="EMBL/GenBank/DDBJ databases">
        <title>Sequencing the genomes of 1000 actinobacteria strains.</title>
        <authorList>
            <person name="Klenk H.-P."/>
        </authorList>
    </citation>
    <scope>NUCLEOTIDE SEQUENCE [LARGE SCALE GENOMIC DNA]</scope>
    <source>
        <strain evidence="4 5">DSM 45859</strain>
    </source>
</reference>
<dbReference type="GO" id="GO:0015768">
    <property type="term" value="P:maltose transport"/>
    <property type="evidence" value="ECO:0007669"/>
    <property type="project" value="TreeGrafter"/>
</dbReference>
<dbReference type="PANTHER" id="PTHR30061:SF50">
    <property type="entry name" value="MALTOSE_MALTODEXTRIN-BINDING PERIPLASMIC PROTEIN"/>
    <property type="match status" value="1"/>
</dbReference>
<evidence type="ECO:0000256" key="1">
    <source>
        <dbReference type="ARBA" id="ARBA00008520"/>
    </source>
</evidence>
<dbReference type="Proteomes" id="UP000581769">
    <property type="component" value="Unassembled WGS sequence"/>
</dbReference>
<gene>
    <name evidence="4" type="ORF">BJY18_003564</name>
</gene>